<gene>
    <name evidence="1" type="ORF">MM415B03263_0012</name>
</gene>
<dbReference type="EMBL" id="MT143010">
    <property type="protein sequence ID" value="QJA91743.1"/>
    <property type="molecule type" value="Genomic_DNA"/>
</dbReference>
<sequence>MNIKVIEDDIMSKMSEPVGECAVCNLEITVDKSLNIKQKQRLVIHAVIENYFRDLCHDKVDEVEDYIVEALEQLEGV</sequence>
<evidence type="ECO:0000313" key="1">
    <source>
        <dbReference type="EMBL" id="QJA91743.1"/>
    </source>
</evidence>
<reference evidence="1" key="1">
    <citation type="submission" date="2020-03" db="EMBL/GenBank/DDBJ databases">
        <title>The deep terrestrial virosphere.</title>
        <authorList>
            <person name="Holmfeldt K."/>
            <person name="Nilsson E."/>
            <person name="Simone D."/>
            <person name="Lopez-Fernandez M."/>
            <person name="Wu X."/>
            <person name="de Brujin I."/>
            <person name="Lundin D."/>
            <person name="Andersson A."/>
            <person name="Bertilsson S."/>
            <person name="Dopson M."/>
        </authorList>
    </citation>
    <scope>NUCLEOTIDE SEQUENCE</scope>
    <source>
        <strain evidence="1">MM415B03263</strain>
    </source>
</reference>
<organism evidence="1">
    <name type="scientific">viral metagenome</name>
    <dbReference type="NCBI Taxonomy" id="1070528"/>
    <lineage>
        <taxon>unclassified sequences</taxon>
        <taxon>metagenomes</taxon>
        <taxon>organismal metagenomes</taxon>
    </lineage>
</organism>
<accession>A0A6M3LB74</accession>
<name>A0A6M3LB74_9ZZZZ</name>
<dbReference type="AlphaFoldDB" id="A0A6M3LB74"/>
<proteinExistence type="predicted"/>
<protein>
    <submittedName>
        <fullName evidence="1">Uncharacterized protein</fullName>
    </submittedName>
</protein>